<dbReference type="Pfam" id="PF13568">
    <property type="entry name" value="OMP_b-brl_2"/>
    <property type="match status" value="1"/>
</dbReference>
<evidence type="ECO:0000256" key="1">
    <source>
        <dbReference type="SAM" id="SignalP"/>
    </source>
</evidence>
<dbReference type="InterPro" id="IPR025665">
    <property type="entry name" value="Beta-barrel_OMP_2"/>
</dbReference>
<dbReference type="InterPro" id="IPR011250">
    <property type="entry name" value="OMP/PagP_B-barrel"/>
</dbReference>
<evidence type="ECO:0000313" key="4">
    <source>
        <dbReference type="Proteomes" id="UP000185781"/>
    </source>
</evidence>
<dbReference type="EMBL" id="FTOV01000001">
    <property type="protein sequence ID" value="SIS59421.1"/>
    <property type="molecule type" value="Genomic_DNA"/>
</dbReference>
<dbReference type="SUPFAM" id="SSF56925">
    <property type="entry name" value="OMPA-like"/>
    <property type="match status" value="1"/>
</dbReference>
<feature type="chain" id="PRO_5012704096" evidence="1">
    <location>
        <begin position="35"/>
        <end position="254"/>
    </location>
</feature>
<gene>
    <name evidence="3" type="ORF">SAMN05421785_101405</name>
</gene>
<proteinExistence type="predicted"/>
<keyword evidence="1" id="KW-0732">Signal</keyword>
<organism evidence="3 4">
    <name type="scientific">Chryseobacterium gambrini</name>
    <dbReference type="NCBI Taxonomy" id="373672"/>
    <lineage>
        <taxon>Bacteria</taxon>
        <taxon>Pseudomonadati</taxon>
        <taxon>Bacteroidota</taxon>
        <taxon>Flavobacteriia</taxon>
        <taxon>Flavobacteriales</taxon>
        <taxon>Weeksellaceae</taxon>
        <taxon>Chryseobacterium group</taxon>
        <taxon>Chryseobacterium</taxon>
    </lineage>
</organism>
<feature type="domain" description="Outer membrane protein beta-barrel" evidence="2">
    <location>
        <begin position="33"/>
        <end position="227"/>
    </location>
</feature>
<name>A0A1N7KCX4_9FLAO</name>
<dbReference type="STRING" id="373672.SAMN05421785_101405"/>
<dbReference type="Proteomes" id="UP000185781">
    <property type="component" value="Unassembled WGS sequence"/>
</dbReference>
<accession>A0A1N7KCX4</accession>
<dbReference type="AlphaFoldDB" id="A0A1N7KCX4"/>
<feature type="signal peptide" evidence="1">
    <location>
        <begin position="1"/>
        <end position="34"/>
    </location>
</feature>
<sequence length="254" mass="27849">MKISGNKKVVKFKCKIMKKLFLAMAVTGGVFVFAQEVKTTATPPVKMKEPVRFGIKGAATASQFSEQELTAKNQKIGFNAGVFVNVPLSEKFALQPEVLYNQMGAKSVLSDTEVTTGATTVRTKQDYSTTLNYISVPVMLQMKPTDNFYVEAGPEVSYFVDGKNKGEQTIATTTAGTTTTQTLSASESINKDDIKKFNLGFGVGLGYYFTRNLGINARYVNSLTHIYNNSDAVTDAQKNVNTNRAFQLGLNYKF</sequence>
<evidence type="ECO:0000313" key="3">
    <source>
        <dbReference type="EMBL" id="SIS59421.1"/>
    </source>
</evidence>
<evidence type="ECO:0000259" key="2">
    <source>
        <dbReference type="Pfam" id="PF13568"/>
    </source>
</evidence>
<reference evidence="3 4" key="1">
    <citation type="submission" date="2017-01" db="EMBL/GenBank/DDBJ databases">
        <authorList>
            <person name="Mah S.A."/>
            <person name="Swanson W.J."/>
            <person name="Moy G.W."/>
            <person name="Vacquier V.D."/>
        </authorList>
    </citation>
    <scope>NUCLEOTIDE SEQUENCE [LARGE SCALE GENOMIC DNA]</scope>
    <source>
        <strain evidence="3 4">DSM 18014</strain>
    </source>
</reference>
<protein>
    <submittedName>
        <fullName evidence="3">Outer membrane protein beta-barrel domain-containing protein</fullName>
    </submittedName>
</protein>
<dbReference type="Gene3D" id="2.40.160.20">
    <property type="match status" value="1"/>
</dbReference>